<dbReference type="PANTHER" id="PTHR46696:SF4">
    <property type="entry name" value="BIOTIN BIOSYNTHESIS CYTOCHROME P450"/>
    <property type="match status" value="1"/>
</dbReference>
<evidence type="ECO:0000256" key="1">
    <source>
        <dbReference type="ARBA" id="ARBA00001971"/>
    </source>
</evidence>
<protein>
    <submittedName>
        <fullName evidence="9">Cytochrome P450</fullName>
    </submittedName>
</protein>
<dbReference type="InterPro" id="IPR036396">
    <property type="entry name" value="Cyt_P450_sf"/>
</dbReference>
<evidence type="ECO:0000256" key="3">
    <source>
        <dbReference type="ARBA" id="ARBA00022617"/>
    </source>
</evidence>
<evidence type="ECO:0000313" key="9">
    <source>
        <dbReference type="EMBL" id="BBX84332.1"/>
    </source>
</evidence>
<dbReference type="InterPro" id="IPR001128">
    <property type="entry name" value="Cyt_P450"/>
</dbReference>
<dbReference type="PRINTS" id="PR00385">
    <property type="entry name" value="P450"/>
</dbReference>
<keyword evidence="5 8" id="KW-0560">Oxidoreductase</keyword>
<evidence type="ECO:0000256" key="7">
    <source>
        <dbReference type="ARBA" id="ARBA00023033"/>
    </source>
</evidence>
<dbReference type="RefSeq" id="WP_138232204.1">
    <property type="nucleotide sequence ID" value="NZ_AP022577.1"/>
</dbReference>
<comment type="cofactor">
    <cofactor evidence="1">
        <name>heme</name>
        <dbReference type="ChEBI" id="CHEBI:30413"/>
    </cofactor>
</comment>
<gene>
    <name evidence="9" type="ORF">MAUB_22050</name>
</gene>
<organism evidence="9 10">
    <name type="scientific">Mycolicibacterium aubagnense</name>
    <dbReference type="NCBI Taxonomy" id="319707"/>
    <lineage>
        <taxon>Bacteria</taxon>
        <taxon>Bacillati</taxon>
        <taxon>Actinomycetota</taxon>
        <taxon>Actinomycetes</taxon>
        <taxon>Mycobacteriales</taxon>
        <taxon>Mycobacteriaceae</taxon>
        <taxon>Mycolicibacterium</taxon>
    </lineage>
</organism>
<evidence type="ECO:0000256" key="5">
    <source>
        <dbReference type="ARBA" id="ARBA00023002"/>
    </source>
</evidence>
<proteinExistence type="inferred from homology"/>
<keyword evidence="7 8" id="KW-0503">Monooxygenase</keyword>
<evidence type="ECO:0000256" key="2">
    <source>
        <dbReference type="ARBA" id="ARBA00010617"/>
    </source>
</evidence>
<dbReference type="EMBL" id="AP022577">
    <property type="protein sequence ID" value="BBX84332.1"/>
    <property type="molecule type" value="Genomic_DNA"/>
</dbReference>
<dbReference type="PANTHER" id="PTHR46696">
    <property type="entry name" value="P450, PUTATIVE (EUROFUNG)-RELATED"/>
    <property type="match status" value="1"/>
</dbReference>
<evidence type="ECO:0000256" key="4">
    <source>
        <dbReference type="ARBA" id="ARBA00022723"/>
    </source>
</evidence>
<evidence type="ECO:0000256" key="6">
    <source>
        <dbReference type="ARBA" id="ARBA00023004"/>
    </source>
</evidence>
<dbReference type="InterPro" id="IPR002397">
    <property type="entry name" value="Cyt_P450_B"/>
</dbReference>
<comment type="similarity">
    <text evidence="2 8">Belongs to the cytochrome P450 family.</text>
</comment>
<keyword evidence="6 8" id="KW-0408">Iron</keyword>
<keyword evidence="3 8" id="KW-0349">Heme</keyword>
<dbReference type="SUPFAM" id="SSF48264">
    <property type="entry name" value="Cytochrome P450"/>
    <property type="match status" value="1"/>
</dbReference>
<dbReference type="CDD" id="cd11033">
    <property type="entry name" value="CYP142-like"/>
    <property type="match status" value="1"/>
</dbReference>
<evidence type="ECO:0000313" key="10">
    <source>
        <dbReference type="Proteomes" id="UP000465609"/>
    </source>
</evidence>
<dbReference type="Proteomes" id="UP000465609">
    <property type="component" value="Chromosome"/>
</dbReference>
<evidence type="ECO:0000256" key="8">
    <source>
        <dbReference type="RuleBase" id="RU000461"/>
    </source>
</evidence>
<dbReference type="Pfam" id="PF00067">
    <property type="entry name" value="p450"/>
    <property type="match status" value="1"/>
</dbReference>
<dbReference type="InterPro" id="IPR017972">
    <property type="entry name" value="Cyt_P450_CS"/>
</dbReference>
<dbReference type="Gene3D" id="1.10.630.10">
    <property type="entry name" value="Cytochrome P450"/>
    <property type="match status" value="1"/>
</dbReference>
<dbReference type="PRINTS" id="PR00359">
    <property type="entry name" value="BP450"/>
</dbReference>
<reference evidence="9 10" key="1">
    <citation type="journal article" date="2019" name="Emerg. Microbes Infect.">
        <title>Comprehensive subspecies identification of 175 nontuberculous mycobacteria species based on 7547 genomic profiles.</title>
        <authorList>
            <person name="Matsumoto Y."/>
            <person name="Kinjo T."/>
            <person name="Motooka D."/>
            <person name="Nabeya D."/>
            <person name="Jung N."/>
            <person name="Uechi K."/>
            <person name="Horii T."/>
            <person name="Iida T."/>
            <person name="Fujita J."/>
            <person name="Nakamura S."/>
        </authorList>
    </citation>
    <scope>NUCLEOTIDE SEQUENCE [LARGE SCALE GENOMIC DNA]</scope>
    <source>
        <strain evidence="9 10">JCM 15296</strain>
    </source>
</reference>
<keyword evidence="4 8" id="KW-0479">Metal-binding</keyword>
<name>A0ABM7ICG4_9MYCO</name>
<sequence>MTAPTTDEAAKVLADPTAYADDERLHSALRQLRATNPVAWVDNPPYRPFWAITKHADIMAIERDNNLFVSEPRPLLMQADAEDLLKAQAEAGMGLRTLIHMDDPHHRKVRAIGADWFRPKAMRDLKVRVDELAKRYVDRMRDVGPECDFVEEIAIQFPLYVIMSLLGLPEEDYGRMHALTQELFGGDDEEYSRGQSPEELFTVLLDFFQYFAALTASRRANPTEDLASAIANGRIDGEPLSDMDTASYYVIVASAGHDTTKDAISGGLHALIQNPGELARLKANPDLMSTAVEEMIRWSTPVKEFMRTATADTVVHGVPIAEGESVYLAYVSGNRDEEVFEDPFRFDVGREPNKHLAFGYGVHFCLGAALARMEMNSLFSELLPRLDSIELAGTPELSATTFVGGFKHLPIRYSLR</sequence>
<accession>A0ABM7ICG4</accession>
<keyword evidence="10" id="KW-1185">Reference proteome</keyword>
<dbReference type="PROSITE" id="PS00086">
    <property type="entry name" value="CYTOCHROME_P450"/>
    <property type="match status" value="1"/>
</dbReference>